<dbReference type="AlphaFoldDB" id="A0AAU7LBL2"/>
<accession>A0AAU7LBL2</accession>
<sequence>MSGYEAIQVIRQGRQLQCPVCGDILKTVPEEWKPGMPLHGLQCPANFEHYMLVIEDENAMREMRRRMAARAKKS</sequence>
<dbReference type="EMBL" id="CP157584">
    <property type="protein sequence ID" value="XBO99332.1"/>
    <property type="molecule type" value="Genomic_DNA"/>
</dbReference>
<organism evidence="1">
    <name type="scientific">Achromobacter sp. HNDS-1</name>
    <dbReference type="NCBI Taxonomy" id="3151598"/>
    <lineage>
        <taxon>Bacteria</taxon>
        <taxon>Pseudomonadati</taxon>
        <taxon>Pseudomonadota</taxon>
        <taxon>Betaproteobacteria</taxon>
        <taxon>Burkholderiales</taxon>
        <taxon>Alcaligenaceae</taxon>
        <taxon>Achromobacter</taxon>
    </lineage>
</organism>
<protein>
    <submittedName>
        <fullName evidence="1">Uncharacterized protein</fullName>
    </submittedName>
</protein>
<dbReference type="RefSeq" id="WP_348995398.1">
    <property type="nucleotide sequence ID" value="NZ_CP157584.1"/>
</dbReference>
<name>A0AAU7LBL2_9BURK</name>
<reference evidence="1" key="1">
    <citation type="submission" date="2024-05" db="EMBL/GenBank/DDBJ databases">
        <title>Transcriptome analysis of the degradation process of organic nitrogen by two heterotrophic nitrifying and aerobic denitrifying bacteria, Achromobacter sp. HNDS-1 and Enterobacter sp. HNDS-6.</title>
        <authorList>
            <person name="Huang Y."/>
        </authorList>
    </citation>
    <scope>NUCLEOTIDE SEQUENCE</scope>
    <source>
        <strain evidence="1">HNDS-1</strain>
    </source>
</reference>
<dbReference type="KEGG" id="achh:ABFG95_02310"/>
<gene>
    <name evidence="1" type="ORF">ABFG95_02310</name>
</gene>
<evidence type="ECO:0000313" key="1">
    <source>
        <dbReference type="EMBL" id="XBO99332.1"/>
    </source>
</evidence>
<proteinExistence type="predicted"/>